<proteinExistence type="predicted"/>
<reference evidence="2 3" key="1">
    <citation type="submission" date="2018-12" db="EMBL/GenBank/DDBJ databases">
        <authorList>
            <person name="Criscuolo A."/>
        </authorList>
    </citation>
    <scope>NUCLEOTIDE SEQUENCE [LARGE SCALE GENOMIC DNA]</scope>
    <source>
        <strain evidence="2">ACIP1116281</strain>
    </source>
</reference>
<evidence type="ECO:0000313" key="2">
    <source>
        <dbReference type="EMBL" id="VDS06024.1"/>
    </source>
</evidence>
<name>A0A447IEW4_9HYPH</name>
<gene>
    <name evidence="2" type="ORF">DEVEQU_03172</name>
</gene>
<feature type="compositionally biased region" description="Basic and acidic residues" evidence="1">
    <location>
        <begin position="1"/>
        <end position="17"/>
    </location>
</feature>
<organism evidence="2 3">
    <name type="scientific">Devosia equisanguinis</name>
    <dbReference type="NCBI Taxonomy" id="2490941"/>
    <lineage>
        <taxon>Bacteria</taxon>
        <taxon>Pseudomonadati</taxon>
        <taxon>Pseudomonadota</taxon>
        <taxon>Alphaproteobacteria</taxon>
        <taxon>Hyphomicrobiales</taxon>
        <taxon>Devosiaceae</taxon>
        <taxon>Devosia</taxon>
    </lineage>
</organism>
<dbReference type="AlphaFoldDB" id="A0A447IEW4"/>
<accession>A0A447IEW4</accession>
<dbReference type="OrthoDB" id="7951237at2"/>
<feature type="region of interest" description="Disordered" evidence="1">
    <location>
        <begin position="1"/>
        <end position="62"/>
    </location>
</feature>
<protein>
    <submittedName>
        <fullName evidence="2">Uncharacterized protein</fullName>
    </submittedName>
</protein>
<dbReference type="EMBL" id="UZWD01000038">
    <property type="protein sequence ID" value="VDS06024.1"/>
    <property type="molecule type" value="Genomic_DNA"/>
</dbReference>
<dbReference type="Proteomes" id="UP000268844">
    <property type="component" value="Unassembled WGS sequence"/>
</dbReference>
<evidence type="ECO:0000313" key="3">
    <source>
        <dbReference type="Proteomes" id="UP000268844"/>
    </source>
</evidence>
<keyword evidence="3" id="KW-1185">Reference proteome</keyword>
<evidence type="ECO:0000256" key="1">
    <source>
        <dbReference type="SAM" id="MobiDB-lite"/>
    </source>
</evidence>
<dbReference type="RefSeq" id="WP_126151540.1">
    <property type="nucleotide sequence ID" value="NZ_JBHTMH010000001.1"/>
</dbReference>
<sequence>MTNPRKREPEAPHRRQEPVPPMPVGLPTGDAENPHTSPLRNDQDTEPLDPNLPPEPGHDINP</sequence>